<comment type="pathway">
    <text evidence="1">Bacterial outer membrane biogenesis; LPS O-antigen biosynthesis.</text>
</comment>
<protein>
    <submittedName>
        <fullName evidence="4">SDR family oxidoreductase</fullName>
    </submittedName>
</protein>
<comment type="similarity">
    <text evidence="2">Belongs to the NAD(P)-dependent epimerase/dehydratase family.</text>
</comment>
<gene>
    <name evidence="4" type="ORF">D1Z90_03855</name>
</gene>
<dbReference type="Gene3D" id="3.40.50.720">
    <property type="entry name" value="NAD(P)-binding Rossmann-like Domain"/>
    <property type="match status" value="1"/>
</dbReference>
<evidence type="ECO:0000256" key="2">
    <source>
        <dbReference type="ARBA" id="ARBA00007637"/>
    </source>
</evidence>
<dbReference type="CDD" id="cd05232">
    <property type="entry name" value="UDP_G4E_4_SDR_e"/>
    <property type="match status" value="1"/>
</dbReference>
<keyword evidence="5" id="KW-1185">Reference proteome</keyword>
<dbReference type="EMBL" id="QZCH01000002">
    <property type="protein sequence ID" value="RJG50616.1"/>
    <property type="molecule type" value="Genomic_DNA"/>
</dbReference>
<accession>A0A418YIZ2</accession>
<evidence type="ECO:0000313" key="5">
    <source>
        <dbReference type="Proteomes" id="UP000283255"/>
    </source>
</evidence>
<dbReference type="InterPro" id="IPR036291">
    <property type="entry name" value="NAD(P)-bd_dom_sf"/>
</dbReference>
<reference evidence="4 5" key="2">
    <citation type="submission" date="2019-01" db="EMBL/GenBank/DDBJ databases">
        <title>Motilimonas pumilus sp. nov., isolated from the gut of sea cucumber (Apostichopus japonicus).</title>
        <authorList>
            <person name="Wang F.-Q."/>
            <person name="Ren L.-H."/>
            <person name="Lin Y.-W."/>
            <person name="Sun G.-H."/>
            <person name="Du Z.-J."/>
            <person name="Zhao J.-X."/>
            <person name="Liu X.-J."/>
            <person name="Liu L.-J."/>
        </authorList>
    </citation>
    <scope>NUCLEOTIDE SEQUENCE [LARGE SCALE GENOMIC DNA]</scope>
    <source>
        <strain evidence="4 5">PLHSC7-2</strain>
    </source>
</reference>
<organism evidence="4 5">
    <name type="scientific">Motilimonas pumila</name>
    <dbReference type="NCBI Taxonomy" id="2303987"/>
    <lineage>
        <taxon>Bacteria</taxon>
        <taxon>Pseudomonadati</taxon>
        <taxon>Pseudomonadota</taxon>
        <taxon>Gammaproteobacteria</taxon>
        <taxon>Alteromonadales</taxon>
        <taxon>Alteromonadales genera incertae sedis</taxon>
        <taxon>Motilimonas</taxon>
    </lineage>
</organism>
<dbReference type="InterPro" id="IPR001509">
    <property type="entry name" value="Epimerase_deHydtase"/>
</dbReference>
<evidence type="ECO:0000313" key="4">
    <source>
        <dbReference type="EMBL" id="RJG50616.1"/>
    </source>
</evidence>
<proteinExistence type="inferred from homology"/>
<comment type="caution">
    <text evidence="4">The sequence shown here is derived from an EMBL/GenBank/DDBJ whole genome shotgun (WGS) entry which is preliminary data.</text>
</comment>
<evidence type="ECO:0000259" key="3">
    <source>
        <dbReference type="Pfam" id="PF01370"/>
    </source>
</evidence>
<dbReference type="Proteomes" id="UP000283255">
    <property type="component" value="Unassembled WGS sequence"/>
</dbReference>
<evidence type="ECO:0000256" key="1">
    <source>
        <dbReference type="ARBA" id="ARBA00005125"/>
    </source>
</evidence>
<feature type="domain" description="NAD-dependent epimerase/dehydratase" evidence="3">
    <location>
        <begin position="2"/>
        <end position="219"/>
    </location>
</feature>
<reference evidence="4 5" key="1">
    <citation type="submission" date="2018-09" db="EMBL/GenBank/DDBJ databases">
        <authorList>
            <person name="Wang F."/>
        </authorList>
    </citation>
    <scope>NUCLEOTIDE SEQUENCE [LARGE SCALE GENOMIC DNA]</scope>
    <source>
        <strain evidence="4 5">PLHSC7-2</strain>
    </source>
</reference>
<dbReference type="OrthoDB" id="9801056at2"/>
<dbReference type="PANTHER" id="PTHR43000">
    <property type="entry name" value="DTDP-D-GLUCOSE 4,6-DEHYDRATASE-RELATED"/>
    <property type="match status" value="1"/>
</dbReference>
<dbReference type="RefSeq" id="WP_119909417.1">
    <property type="nucleotide sequence ID" value="NZ_QZCH01000002.1"/>
</dbReference>
<dbReference type="AlphaFoldDB" id="A0A418YIZ2"/>
<name>A0A418YIZ2_9GAMM</name>
<dbReference type="Pfam" id="PF01370">
    <property type="entry name" value="Epimerase"/>
    <property type="match status" value="1"/>
</dbReference>
<dbReference type="SUPFAM" id="SSF51735">
    <property type="entry name" value="NAD(P)-binding Rossmann-fold domains"/>
    <property type="match status" value="1"/>
</dbReference>
<sequence length="314" mass="34481">MILITGATGFIGNHLIKALEGHSLSLLSRRKTAVCSNHLFTQAEINGSTDFTAALRGCNTVIHCAGRAHIMTDEASDPLSAYREVNTYGTLNLANQAVLEGVKRFIFISSIKVNGETSSLGKPFTYNSPHDYQDDYGQSKSEAETGLIKIAASTGLELVIIRPTLVYGPGVKANFLALMNLIKKGYPLPFKCINNNKRSLISVKNLVDLIITCIDHPNAPGNIFLASDGEDKSTSEIAYEMALALNKKPWQIPVPQGAFRFIGKLTNKEVIINRLLGSLQVDIQHTQETLNWNPPQKLRDAFIETLQSNKKLKD</sequence>